<proteinExistence type="predicted"/>
<evidence type="ECO:0000313" key="1">
    <source>
        <dbReference type="EMBL" id="JAE34774.1"/>
    </source>
</evidence>
<dbReference type="AlphaFoldDB" id="A0A0A9HG29"/>
<sequence>MQKQFSVIQVYMNASYTGGIVTREFWTQDWCIVAGIKRHKTIYSCYHKRNIVVYCPK</sequence>
<organism evidence="1">
    <name type="scientific">Arundo donax</name>
    <name type="common">Giant reed</name>
    <name type="synonym">Donax arundinaceus</name>
    <dbReference type="NCBI Taxonomy" id="35708"/>
    <lineage>
        <taxon>Eukaryota</taxon>
        <taxon>Viridiplantae</taxon>
        <taxon>Streptophyta</taxon>
        <taxon>Embryophyta</taxon>
        <taxon>Tracheophyta</taxon>
        <taxon>Spermatophyta</taxon>
        <taxon>Magnoliopsida</taxon>
        <taxon>Liliopsida</taxon>
        <taxon>Poales</taxon>
        <taxon>Poaceae</taxon>
        <taxon>PACMAD clade</taxon>
        <taxon>Arundinoideae</taxon>
        <taxon>Arundineae</taxon>
        <taxon>Arundo</taxon>
    </lineage>
</organism>
<accession>A0A0A9HG29</accession>
<dbReference type="EMBL" id="GBRH01163122">
    <property type="protein sequence ID" value="JAE34774.1"/>
    <property type="molecule type" value="Transcribed_RNA"/>
</dbReference>
<reference evidence="1" key="2">
    <citation type="journal article" date="2015" name="Data Brief">
        <title>Shoot transcriptome of the giant reed, Arundo donax.</title>
        <authorList>
            <person name="Barrero R.A."/>
            <person name="Guerrero F.D."/>
            <person name="Moolhuijzen P."/>
            <person name="Goolsby J.A."/>
            <person name="Tidwell J."/>
            <person name="Bellgard S.E."/>
            <person name="Bellgard M.I."/>
        </authorList>
    </citation>
    <scope>NUCLEOTIDE SEQUENCE</scope>
    <source>
        <tissue evidence="1">Shoot tissue taken approximately 20 cm above the soil surface</tissue>
    </source>
</reference>
<reference evidence="1" key="1">
    <citation type="submission" date="2014-09" db="EMBL/GenBank/DDBJ databases">
        <authorList>
            <person name="Magalhaes I.L.F."/>
            <person name="Oliveira U."/>
            <person name="Santos F.R."/>
            <person name="Vidigal T.H.D.A."/>
            <person name="Brescovit A.D."/>
            <person name="Santos A.J."/>
        </authorList>
    </citation>
    <scope>NUCLEOTIDE SEQUENCE</scope>
    <source>
        <tissue evidence="1">Shoot tissue taken approximately 20 cm above the soil surface</tissue>
    </source>
</reference>
<protein>
    <submittedName>
        <fullName evidence="1">Uncharacterized protein</fullName>
    </submittedName>
</protein>
<name>A0A0A9HG29_ARUDO</name>